<protein>
    <submittedName>
        <fullName evidence="2">Translocation protein TolB</fullName>
    </submittedName>
</protein>
<dbReference type="Proteomes" id="UP000317093">
    <property type="component" value="Chromosome"/>
</dbReference>
<dbReference type="Gene3D" id="2.120.10.30">
    <property type="entry name" value="TolB, C-terminal domain"/>
    <property type="match status" value="3"/>
</dbReference>
<dbReference type="KEGG" id="knv:Pan216_24180"/>
<evidence type="ECO:0000313" key="2">
    <source>
        <dbReference type="EMBL" id="QDU61557.1"/>
    </source>
</evidence>
<dbReference type="PANTHER" id="PTHR36842">
    <property type="entry name" value="PROTEIN TOLB HOMOLOG"/>
    <property type="match status" value="1"/>
</dbReference>
<keyword evidence="3" id="KW-1185">Reference proteome</keyword>
<dbReference type="InterPro" id="IPR011659">
    <property type="entry name" value="WD40"/>
</dbReference>
<dbReference type="EMBL" id="CP036279">
    <property type="protein sequence ID" value="QDU61557.1"/>
    <property type="molecule type" value="Genomic_DNA"/>
</dbReference>
<evidence type="ECO:0000313" key="3">
    <source>
        <dbReference type="Proteomes" id="UP000317093"/>
    </source>
</evidence>
<dbReference type="RefSeq" id="WP_145263870.1">
    <property type="nucleotide sequence ID" value="NZ_CP036279.1"/>
</dbReference>
<sequence length="357" mass="40121">MLEMLTMAVLAAPPGPPSMMDPVKAAKLEQRFLANPRQLTDDGKNGEGYFSPDSSKIIYQSVRGDHPFYQIYMRELGSDADQLISTGEGRTTCSYFHPTNGRVLFASSHLDPNRTQVTADEIKRLEDLRKNPPQRRSYSWSFDPYMDIFEANPDGTGLRRLTKTNGYDAEGAYSPDGKKIAFCSFEHGNGDIYVMDADGSNRVRLTDSPGYDGGPFFSPDGKRIIYRGEAGKPDYLQLFVMDADGSNQRQLTDNDAVNWGPYWHPDGKHIIFSTSLQGHYNYELYLMNVDTGEMARVTYMPGADVLPVFSPDGKKLLWTSKRGKDKTGNYNSELWIADWVMPPEKVIETAKKSKSKP</sequence>
<organism evidence="2 3">
    <name type="scientific">Kolteria novifilia</name>
    <dbReference type="NCBI Taxonomy" id="2527975"/>
    <lineage>
        <taxon>Bacteria</taxon>
        <taxon>Pseudomonadati</taxon>
        <taxon>Planctomycetota</taxon>
        <taxon>Planctomycetia</taxon>
        <taxon>Kolteriales</taxon>
        <taxon>Kolteriaceae</taxon>
        <taxon>Kolteria</taxon>
    </lineage>
</organism>
<dbReference type="SUPFAM" id="SSF82171">
    <property type="entry name" value="DPP6 N-terminal domain-like"/>
    <property type="match status" value="1"/>
</dbReference>
<comment type="similarity">
    <text evidence="1">Belongs to the TolB family.</text>
</comment>
<dbReference type="Pfam" id="PF07676">
    <property type="entry name" value="PD40"/>
    <property type="match status" value="5"/>
</dbReference>
<accession>A0A518B3L0</accession>
<dbReference type="OrthoDB" id="108903at2"/>
<proteinExistence type="inferred from homology"/>
<dbReference type="InterPro" id="IPR011042">
    <property type="entry name" value="6-blade_b-propeller_TolB-like"/>
</dbReference>
<gene>
    <name evidence="2" type="ORF">Pan216_24180</name>
</gene>
<name>A0A518B3L0_9BACT</name>
<evidence type="ECO:0000256" key="1">
    <source>
        <dbReference type="ARBA" id="ARBA00009820"/>
    </source>
</evidence>
<dbReference type="AlphaFoldDB" id="A0A518B3L0"/>
<reference evidence="2 3" key="1">
    <citation type="submission" date="2019-02" db="EMBL/GenBank/DDBJ databases">
        <title>Deep-cultivation of Planctomycetes and their phenomic and genomic characterization uncovers novel biology.</title>
        <authorList>
            <person name="Wiegand S."/>
            <person name="Jogler M."/>
            <person name="Boedeker C."/>
            <person name="Pinto D."/>
            <person name="Vollmers J."/>
            <person name="Rivas-Marin E."/>
            <person name="Kohn T."/>
            <person name="Peeters S.H."/>
            <person name="Heuer A."/>
            <person name="Rast P."/>
            <person name="Oberbeckmann S."/>
            <person name="Bunk B."/>
            <person name="Jeske O."/>
            <person name="Meyerdierks A."/>
            <person name="Storesund J.E."/>
            <person name="Kallscheuer N."/>
            <person name="Luecker S."/>
            <person name="Lage O.M."/>
            <person name="Pohl T."/>
            <person name="Merkel B.J."/>
            <person name="Hornburger P."/>
            <person name="Mueller R.-W."/>
            <person name="Bruemmer F."/>
            <person name="Labrenz M."/>
            <person name="Spormann A.M."/>
            <person name="Op den Camp H."/>
            <person name="Overmann J."/>
            <person name="Amann R."/>
            <person name="Jetten M.S.M."/>
            <person name="Mascher T."/>
            <person name="Medema M.H."/>
            <person name="Devos D.P."/>
            <person name="Kaster A.-K."/>
            <person name="Ovreas L."/>
            <person name="Rohde M."/>
            <person name="Galperin M.Y."/>
            <person name="Jogler C."/>
        </authorList>
    </citation>
    <scope>NUCLEOTIDE SEQUENCE [LARGE SCALE GENOMIC DNA]</scope>
    <source>
        <strain evidence="2 3">Pan216</strain>
    </source>
</reference>
<dbReference type="PANTHER" id="PTHR36842:SF1">
    <property type="entry name" value="PROTEIN TOLB"/>
    <property type="match status" value="1"/>
</dbReference>